<accession>A0AAU9DU76</accession>
<protein>
    <submittedName>
        <fullName evidence="2">Uncharacterized protein</fullName>
    </submittedName>
</protein>
<keyword evidence="3" id="KW-1185">Reference proteome</keyword>
<evidence type="ECO:0000313" key="3">
    <source>
        <dbReference type="Proteomes" id="UP001321582"/>
    </source>
</evidence>
<feature type="coiled-coil region" evidence="1">
    <location>
        <begin position="197"/>
        <end position="224"/>
    </location>
</feature>
<evidence type="ECO:0000313" key="2">
    <source>
        <dbReference type="EMBL" id="BDU49456.1"/>
    </source>
</evidence>
<gene>
    <name evidence="2" type="ORF">HLVA_00250</name>
</gene>
<reference evidence="2 3" key="1">
    <citation type="submission" date="2022-11" db="EMBL/GenBank/DDBJ databases">
        <title>Haliovirga abyssi gen. nov., sp. nov., a mesophilic fermentative bacterium isolated from the Iheya North hydrothermal field and the proposal of Haliovirgaceae fam. nov.</title>
        <authorList>
            <person name="Miyazaki U."/>
            <person name="Tame A."/>
            <person name="Miyazaki J."/>
            <person name="Takai K."/>
            <person name="Sawayama S."/>
            <person name="Kitajima M."/>
            <person name="Okamoto A."/>
            <person name="Nakagawa S."/>
        </authorList>
    </citation>
    <scope>NUCLEOTIDE SEQUENCE [LARGE SCALE GENOMIC DNA]</scope>
    <source>
        <strain evidence="2 3">IC12</strain>
    </source>
</reference>
<dbReference type="KEGG" id="haby:HLVA_00250"/>
<dbReference type="EMBL" id="AP027059">
    <property type="protein sequence ID" value="BDU49456.1"/>
    <property type="molecule type" value="Genomic_DNA"/>
</dbReference>
<name>A0AAU9DU76_9FUSO</name>
<proteinExistence type="predicted"/>
<sequence>MKKIVIILVIIIQSTIYSGTLEILKKEYNVINKEIKGYLENKELGYSEIELSKLYNSLFLKEIDIEEEKKNIKKEYLDYNNQIKIITKSLKFYSRKIREYITNLKLMKDNLENTKKSDIEELEYTIAYSNGEIKKLEKRKEYIEYMLKESEYNSGIKSIKREDYINKKYELFDKILKKELFLIKLEESGKQKQDLKEEEIEINKMKYKEELEKLKKEKLGKKKDLYILKIDVEILKRNLILKNKEVAVLKDKVEKGVSGYKKYLDKEQEVTELEIKKIEMEGNIKYLEMELEE</sequence>
<dbReference type="RefSeq" id="WP_307904415.1">
    <property type="nucleotide sequence ID" value="NZ_AP027059.1"/>
</dbReference>
<dbReference type="AlphaFoldDB" id="A0AAU9DU76"/>
<keyword evidence="1" id="KW-0175">Coiled coil</keyword>
<dbReference type="Proteomes" id="UP001321582">
    <property type="component" value="Chromosome"/>
</dbReference>
<evidence type="ECO:0000256" key="1">
    <source>
        <dbReference type="SAM" id="Coils"/>
    </source>
</evidence>
<feature type="coiled-coil region" evidence="1">
    <location>
        <begin position="263"/>
        <end position="290"/>
    </location>
</feature>
<organism evidence="2 3">
    <name type="scientific">Haliovirga abyssi</name>
    <dbReference type="NCBI Taxonomy" id="2996794"/>
    <lineage>
        <taxon>Bacteria</taxon>
        <taxon>Fusobacteriati</taxon>
        <taxon>Fusobacteriota</taxon>
        <taxon>Fusobacteriia</taxon>
        <taxon>Fusobacteriales</taxon>
        <taxon>Haliovirgaceae</taxon>
        <taxon>Haliovirga</taxon>
    </lineage>
</organism>
<feature type="coiled-coil region" evidence="1">
    <location>
        <begin position="21"/>
        <end position="139"/>
    </location>
</feature>